<evidence type="ECO:0000313" key="4">
    <source>
        <dbReference type="Proteomes" id="UP000521872"/>
    </source>
</evidence>
<sequence>MERNNRFLFLFCGLIYLFSNKLWHLSQALDRVTVLCHRQIVLNIVATHWLIGVLRSTQGLRSRLMNNPLNTIQMTQSGASVPPLINLSHSIVAGGTFTQQINQHHYNRSGERPGYARLLENVVTAAMHDSVDNVDPPKCHPNTRVEIMQNIRDWALGTDEELGRKPILWLKGGAGAGKSAIARSVAERCADEGLLLGDFFFKAADTSRNHVGNLVATISYQISTRLPEFRDIVSTIIEDSPLIFKSSIKTQLSTLIIRPLSAVLTNSSTTSSTTLRLIIIDGLDECSNVNSQRGLLITLQEVANATSLIRFLVCSRPESHLNSAFNLPQMVPMVHEIFVGNSSSAWNDIRAYLTDKFKEIKDGHSFKHMLPDMWPTPEAVTDLVSRSSGQFIYAATVVKYVESARHRPDQRLNAIFNLRPPFNDLPFMELDALYWMILSKVDDLPTVLDILAFPILYSGEFNTKDIEAMLQLEEGSVEILLVDLHSILTITPSRYVRMLHKSFADFLGDPERAGYFYRDLFQTRLSHIARVLSIYATHYWQIGNIPGDWWPFVDVNLELERDDIMKADYVFADILQASEQFPMFEYFTALLTSIFPKAQRHRLHHDQNFILVYFKYLYWTKDVCESTRLVYWEQIRQCCESVLAILDGIFSSNWDAHFTFVYYHVLPDPCYRLPWKLSYLHITDNIVSKNIRTFGATMFLITGMDGPDNSHQYCEDITRMFHDLMGNGQKEAIFAKSACFCLAVLCDEQRAIQDADPIYGIARHDRLQKREHPWHWRQMVPSPGRAPTLGNRLALVRYVCPRSFNHKLKLTRVRKVLRTAIGIQVITMHEYFKAKSQPVPEDWRWLEQFEQPQQWTLFFLLLELLPRILPLAGRYEPLVAMCRKKSLSSLSMLWPKKSRRARQAIEGYLRRMHA</sequence>
<dbReference type="Pfam" id="PF24883">
    <property type="entry name" value="NPHP3_N"/>
    <property type="match status" value="1"/>
</dbReference>
<proteinExistence type="predicted"/>
<dbReference type="SUPFAM" id="SSF52540">
    <property type="entry name" value="P-loop containing nucleoside triphosphate hydrolases"/>
    <property type="match status" value="1"/>
</dbReference>
<dbReference type="PANTHER" id="PTHR10039">
    <property type="entry name" value="AMELOGENIN"/>
    <property type="match status" value="1"/>
</dbReference>
<dbReference type="EMBL" id="JAACJL010000005">
    <property type="protein sequence ID" value="KAF4621681.1"/>
    <property type="molecule type" value="Genomic_DNA"/>
</dbReference>
<comment type="caution">
    <text evidence="3">The sequence shown here is derived from an EMBL/GenBank/DDBJ whole genome shotgun (WGS) entry which is preliminary data.</text>
</comment>
<keyword evidence="1" id="KW-0677">Repeat</keyword>
<dbReference type="AlphaFoldDB" id="A0A8H4R3S1"/>
<dbReference type="InterPro" id="IPR027417">
    <property type="entry name" value="P-loop_NTPase"/>
</dbReference>
<evidence type="ECO:0000256" key="1">
    <source>
        <dbReference type="ARBA" id="ARBA00022737"/>
    </source>
</evidence>
<evidence type="ECO:0000259" key="2">
    <source>
        <dbReference type="Pfam" id="PF24883"/>
    </source>
</evidence>
<dbReference type="Gene3D" id="3.40.50.300">
    <property type="entry name" value="P-loop containing nucleotide triphosphate hydrolases"/>
    <property type="match status" value="1"/>
</dbReference>
<evidence type="ECO:0000313" key="3">
    <source>
        <dbReference type="EMBL" id="KAF4621681.1"/>
    </source>
</evidence>
<dbReference type="Proteomes" id="UP000521872">
    <property type="component" value="Unassembled WGS sequence"/>
</dbReference>
<dbReference type="PANTHER" id="PTHR10039:SF14">
    <property type="entry name" value="NACHT DOMAIN-CONTAINING PROTEIN"/>
    <property type="match status" value="1"/>
</dbReference>
<gene>
    <name evidence="3" type="ORF">D9613_012783</name>
</gene>
<accession>A0A8H4R3S1</accession>
<protein>
    <recommendedName>
        <fullName evidence="2">Nephrocystin 3-like N-terminal domain-containing protein</fullName>
    </recommendedName>
</protein>
<keyword evidence="4" id="KW-1185">Reference proteome</keyword>
<reference evidence="3 4" key="1">
    <citation type="submission" date="2019-12" db="EMBL/GenBank/DDBJ databases">
        <authorList>
            <person name="Floudas D."/>
            <person name="Bentzer J."/>
            <person name="Ahren D."/>
            <person name="Johansson T."/>
            <person name="Persson P."/>
            <person name="Tunlid A."/>
        </authorList>
    </citation>
    <scope>NUCLEOTIDE SEQUENCE [LARGE SCALE GENOMIC DNA]</scope>
    <source>
        <strain evidence="3 4">CBS 102.39</strain>
    </source>
</reference>
<feature type="domain" description="Nephrocystin 3-like N-terminal" evidence="2">
    <location>
        <begin position="163"/>
        <end position="316"/>
    </location>
</feature>
<dbReference type="InterPro" id="IPR056884">
    <property type="entry name" value="NPHP3-like_N"/>
</dbReference>
<name>A0A8H4R3S1_9AGAR</name>
<organism evidence="3 4">
    <name type="scientific">Agrocybe pediades</name>
    <dbReference type="NCBI Taxonomy" id="84607"/>
    <lineage>
        <taxon>Eukaryota</taxon>
        <taxon>Fungi</taxon>
        <taxon>Dikarya</taxon>
        <taxon>Basidiomycota</taxon>
        <taxon>Agaricomycotina</taxon>
        <taxon>Agaricomycetes</taxon>
        <taxon>Agaricomycetidae</taxon>
        <taxon>Agaricales</taxon>
        <taxon>Agaricineae</taxon>
        <taxon>Strophariaceae</taxon>
        <taxon>Agrocybe</taxon>
    </lineage>
</organism>